<dbReference type="SUPFAM" id="SSF51316">
    <property type="entry name" value="Mss4-like"/>
    <property type="match status" value="1"/>
</dbReference>
<reference evidence="7" key="1">
    <citation type="journal article" date="2018" name="Nat. Plants">
        <title>Whole-genome landscape of Medicago truncatula symbiotic genes.</title>
        <authorList>
            <person name="Pecrix Y."/>
            <person name="Gamas P."/>
            <person name="Carrere S."/>
        </authorList>
    </citation>
    <scope>NUCLEOTIDE SEQUENCE</scope>
    <source>
        <tissue evidence="7">Leaves</tissue>
    </source>
</reference>
<sequence>MYLMSLKFMSLKSFSYIVLLLFIVLQTELNSREYTQLIFYFVLRVERSRCRLKGTGEYNKFYEEGVYNCARCGTPIYKSSIKFDSGCGWPTFFEGFPGAINRSPNPDGRRTVITCATCGGHLGHVFKGEEFKVPTDERHCVNSVSVKFIPGNATSSI</sequence>
<feature type="domain" description="MsrB" evidence="6">
    <location>
        <begin position="28"/>
        <end position="151"/>
    </location>
</feature>
<dbReference type="InterPro" id="IPR011057">
    <property type="entry name" value="Mss4-like_sf"/>
</dbReference>
<protein>
    <submittedName>
        <fullName evidence="7">Putative peptide-methionine (R)-S-oxide reductase</fullName>
        <ecNumber evidence="7">1.8.4.12</ecNumber>
    </submittedName>
</protein>
<dbReference type="InterPro" id="IPR002579">
    <property type="entry name" value="Met_Sox_Rdtase_MsrB_dom"/>
</dbReference>
<evidence type="ECO:0000256" key="3">
    <source>
        <dbReference type="ARBA" id="ARBA00022982"/>
    </source>
</evidence>
<dbReference type="PANTHER" id="PTHR46081:SF4">
    <property type="entry name" value="PEPTIDE METHIONINE SULFOXIDE REDUCTASE B5"/>
    <property type="match status" value="1"/>
</dbReference>
<dbReference type="PANTHER" id="PTHR46081">
    <property type="entry name" value="PEPTIDE METHIONINE SULFOXIDE REDUCTASE 2"/>
    <property type="match status" value="1"/>
</dbReference>
<dbReference type="Pfam" id="PF01641">
    <property type="entry name" value="SelR"/>
    <property type="match status" value="1"/>
</dbReference>
<keyword evidence="5" id="KW-0676">Redox-active center</keyword>
<dbReference type="Gene3D" id="2.170.150.20">
    <property type="entry name" value="Peptide methionine sulfoxide reductase"/>
    <property type="match status" value="1"/>
</dbReference>
<evidence type="ECO:0000256" key="4">
    <source>
        <dbReference type="ARBA" id="ARBA00023002"/>
    </source>
</evidence>
<keyword evidence="4 7" id="KW-0560">Oxidoreductase</keyword>
<dbReference type="GO" id="GO:0006979">
    <property type="term" value="P:response to oxidative stress"/>
    <property type="evidence" value="ECO:0007669"/>
    <property type="project" value="InterPro"/>
</dbReference>
<dbReference type="EMBL" id="PSQE01000002">
    <property type="protein sequence ID" value="RHN72368.1"/>
    <property type="molecule type" value="Genomic_DNA"/>
</dbReference>
<comment type="similarity">
    <text evidence="2">Belongs to the MsrB Met sulfoxide reductase family.</text>
</comment>
<evidence type="ECO:0000256" key="5">
    <source>
        <dbReference type="ARBA" id="ARBA00023284"/>
    </source>
</evidence>
<dbReference type="GO" id="GO:0030091">
    <property type="term" value="P:protein repair"/>
    <property type="evidence" value="ECO:0007669"/>
    <property type="project" value="InterPro"/>
</dbReference>
<evidence type="ECO:0000256" key="1">
    <source>
        <dbReference type="ARBA" id="ARBA00001947"/>
    </source>
</evidence>
<accession>A0A396J769</accession>
<comment type="caution">
    <text evidence="7">The sequence shown here is derived from an EMBL/GenBank/DDBJ whole genome shotgun (WGS) entry which is preliminary data.</text>
</comment>
<evidence type="ECO:0000313" key="7">
    <source>
        <dbReference type="EMBL" id="RHN72368.1"/>
    </source>
</evidence>
<organism evidence="7">
    <name type="scientific">Medicago truncatula</name>
    <name type="common">Barrel medic</name>
    <name type="synonym">Medicago tribuloides</name>
    <dbReference type="NCBI Taxonomy" id="3880"/>
    <lineage>
        <taxon>Eukaryota</taxon>
        <taxon>Viridiplantae</taxon>
        <taxon>Streptophyta</taxon>
        <taxon>Embryophyta</taxon>
        <taxon>Tracheophyta</taxon>
        <taxon>Spermatophyta</taxon>
        <taxon>Magnoliopsida</taxon>
        <taxon>eudicotyledons</taxon>
        <taxon>Gunneridae</taxon>
        <taxon>Pentapetalae</taxon>
        <taxon>rosids</taxon>
        <taxon>fabids</taxon>
        <taxon>Fabales</taxon>
        <taxon>Fabaceae</taxon>
        <taxon>Papilionoideae</taxon>
        <taxon>50 kb inversion clade</taxon>
        <taxon>NPAAA clade</taxon>
        <taxon>Hologalegina</taxon>
        <taxon>IRL clade</taxon>
        <taxon>Trifolieae</taxon>
        <taxon>Medicago</taxon>
    </lineage>
</organism>
<name>A0A396J769_MEDTR</name>
<evidence type="ECO:0000259" key="6">
    <source>
        <dbReference type="PROSITE" id="PS51790"/>
    </source>
</evidence>
<evidence type="ECO:0000256" key="2">
    <source>
        <dbReference type="ARBA" id="ARBA00007174"/>
    </source>
</evidence>
<dbReference type="GO" id="GO:0033743">
    <property type="term" value="F:peptide-methionine (R)-S-oxide reductase activity"/>
    <property type="evidence" value="ECO:0007669"/>
    <property type="project" value="UniProtKB-EC"/>
</dbReference>
<dbReference type="PROSITE" id="PS51790">
    <property type="entry name" value="MSRB"/>
    <property type="match status" value="1"/>
</dbReference>
<dbReference type="Proteomes" id="UP000265566">
    <property type="component" value="Chromosome 2"/>
</dbReference>
<keyword evidence="3" id="KW-0813">Transport</keyword>
<dbReference type="EC" id="1.8.4.12" evidence="7"/>
<proteinExistence type="inferred from homology"/>
<keyword evidence="3" id="KW-0249">Electron transport</keyword>
<comment type="cofactor">
    <cofactor evidence="1">
        <name>Zn(2+)</name>
        <dbReference type="ChEBI" id="CHEBI:29105"/>
    </cofactor>
</comment>
<dbReference type="AlphaFoldDB" id="A0A396J769"/>
<dbReference type="InterPro" id="IPR028427">
    <property type="entry name" value="Met_Sox_Rdtase_MsrB"/>
</dbReference>
<gene>
    <name evidence="7" type="ORF">MtrunA17_Chr2g0286901</name>
</gene>
<dbReference type="Gramene" id="rna8071">
    <property type="protein sequence ID" value="RHN72368.1"/>
    <property type="gene ID" value="gene8071"/>
</dbReference>